<dbReference type="EMBL" id="CP027806">
    <property type="protein sequence ID" value="AXI99326.1"/>
    <property type="molecule type" value="Genomic_DNA"/>
</dbReference>
<dbReference type="NCBIfam" id="TIGR00326">
    <property type="entry name" value="eubact_ribD"/>
    <property type="match status" value="1"/>
</dbReference>
<dbReference type="CDD" id="cd01284">
    <property type="entry name" value="Riboflavin_deaminase-reductase"/>
    <property type="match status" value="1"/>
</dbReference>
<dbReference type="Pfam" id="PF00383">
    <property type="entry name" value="dCMP_cyt_deam_1"/>
    <property type="match status" value="1"/>
</dbReference>
<evidence type="ECO:0000256" key="9">
    <source>
        <dbReference type="ARBA" id="ARBA00022857"/>
    </source>
</evidence>
<accession>A0A345UFS5</accession>
<comment type="similarity">
    <text evidence="5 12">In the C-terminal section; belongs to the HTP reductase family.</text>
</comment>
<evidence type="ECO:0000313" key="18">
    <source>
        <dbReference type="Proteomes" id="UP000254808"/>
    </source>
</evidence>
<feature type="binding site" evidence="14">
    <location>
        <position position="307"/>
    </location>
    <ligand>
        <name>substrate</name>
    </ligand>
</feature>
<feature type="binding site" evidence="14">
    <location>
        <position position="177"/>
    </location>
    <ligand>
        <name>NADP(+)</name>
        <dbReference type="ChEBI" id="CHEBI:58349"/>
    </ligand>
</feature>
<dbReference type="InterPro" id="IPR002125">
    <property type="entry name" value="CMP_dCMP_dom"/>
</dbReference>
<evidence type="ECO:0000256" key="1">
    <source>
        <dbReference type="ARBA" id="ARBA00002151"/>
    </source>
</evidence>
<evidence type="ECO:0000256" key="8">
    <source>
        <dbReference type="ARBA" id="ARBA00022833"/>
    </source>
</evidence>
<dbReference type="GO" id="GO:0008270">
    <property type="term" value="F:zinc ion binding"/>
    <property type="evidence" value="ECO:0007669"/>
    <property type="project" value="InterPro"/>
</dbReference>
<evidence type="ECO:0000256" key="10">
    <source>
        <dbReference type="ARBA" id="ARBA00023002"/>
    </source>
</evidence>
<comment type="function">
    <text evidence="1 12">Converts 2,5-diamino-6-(ribosylamino)-4(3h)-pyrimidinone 5'-phosphate into 5-amino-6-(ribosylamino)-2,4(1h,3h)-pyrimidinedione 5'-phosphate.</text>
</comment>
<feature type="binding site" evidence="14">
    <location>
        <position position="191"/>
    </location>
    <ligand>
        <name>substrate</name>
    </ligand>
</feature>
<comment type="pathway">
    <text evidence="2 12">Cofactor biosynthesis; riboflavin biosynthesis; 5-amino-6-(D-ribitylamino)uracil from GTP: step 2/4.</text>
</comment>
<organism evidence="17 18">
    <name type="scientific">Cyclonatronum proteinivorum</name>
    <dbReference type="NCBI Taxonomy" id="1457365"/>
    <lineage>
        <taxon>Bacteria</taxon>
        <taxon>Pseudomonadati</taxon>
        <taxon>Balneolota</taxon>
        <taxon>Balneolia</taxon>
        <taxon>Balneolales</taxon>
        <taxon>Cyclonatronaceae</taxon>
        <taxon>Cyclonatronum</taxon>
    </lineage>
</organism>
<keyword evidence="9 12" id="KW-0521">NADP</keyword>
<evidence type="ECO:0000259" key="16">
    <source>
        <dbReference type="PROSITE" id="PS51747"/>
    </source>
</evidence>
<evidence type="ECO:0000256" key="11">
    <source>
        <dbReference type="ARBA" id="ARBA00023268"/>
    </source>
</evidence>
<dbReference type="NCBIfam" id="TIGR00227">
    <property type="entry name" value="ribD_Cterm"/>
    <property type="match status" value="1"/>
</dbReference>
<evidence type="ECO:0000256" key="7">
    <source>
        <dbReference type="ARBA" id="ARBA00022723"/>
    </source>
</evidence>
<feature type="binding site" evidence="14">
    <location>
        <position position="161"/>
    </location>
    <ligand>
        <name>NADP(+)</name>
        <dbReference type="ChEBI" id="CHEBI:58349"/>
    </ligand>
</feature>
<feature type="binding site" evidence="14">
    <location>
        <position position="175"/>
    </location>
    <ligand>
        <name>substrate</name>
    </ligand>
</feature>
<feature type="binding site" evidence="14">
    <location>
        <position position="207"/>
    </location>
    <ligand>
        <name>NADP(+)</name>
        <dbReference type="ChEBI" id="CHEBI:58349"/>
    </ligand>
</feature>
<gene>
    <name evidence="17" type="ORF">CYPRO_0038</name>
</gene>
<comment type="similarity">
    <text evidence="4 12">In the N-terminal section; belongs to the cytidine and deoxycytidylate deaminase family.</text>
</comment>
<keyword evidence="6 12" id="KW-0686">Riboflavin biosynthesis</keyword>
<evidence type="ECO:0000256" key="12">
    <source>
        <dbReference type="PIRNR" id="PIRNR006769"/>
    </source>
</evidence>
<dbReference type="PANTHER" id="PTHR38011:SF7">
    <property type="entry name" value="2,5-DIAMINO-6-RIBOSYLAMINO-4(3H)-PYRIMIDINONE 5'-PHOSPHATE REDUCTASE"/>
    <property type="match status" value="1"/>
</dbReference>
<dbReference type="OrthoDB" id="9800865at2"/>
<keyword evidence="8 12" id="KW-0862">Zinc</keyword>
<evidence type="ECO:0000256" key="6">
    <source>
        <dbReference type="ARBA" id="ARBA00022619"/>
    </source>
</evidence>
<dbReference type="GO" id="GO:0050661">
    <property type="term" value="F:NADP binding"/>
    <property type="evidence" value="ECO:0007669"/>
    <property type="project" value="InterPro"/>
</dbReference>
<dbReference type="KEGG" id="cprv:CYPRO_0038"/>
<comment type="catalytic activity">
    <reaction evidence="12">
        <text>5-amino-6-(5-phospho-D-ribitylamino)uracil + NADP(+) = 5-amino-6-(5-phospho-D-ribosylamino)uracil + NADPH + H(+)</text>
        <dbReference type="Rhea" id="RHEA:17845"/>
        <dbReference type="ChEBI" id="CHEBI:15378"/>
        <dbReference type="ChEBI" id="CHEBI:57783"/>
        <dbReference type="ChEBI" id="CHEBI:58349"/>
        <dbReference type="ChEBI" id="CHEBI:58421"/>
        <dbReference type="ChEBI" id="CHEBI:58453"/>
        <dbReference type="EC" id="1.1.1.193"/>
    </reaction>
</comment>
<feature type="binding site" evidence="15">
    <location>
        <position position="82"/>
    </location>
    <ligand>
        <name>Zn(2+)</name>
        <dbReference type="ChEBI" id="CHEBI:29105"/>
        <note>catalytic</note>
    </ligand>
</feature>
<feature type="active site" description="Proton donor" evidence="13">
    <location>
        <position position="57"/>
    </location>
</feature>
<dbReference type="Proteomes" id="UP000254808">
    <property type="component" value="Chromosome"/>
</dbReference>
<feature type="domain" description="CMP/dCMP-type deaminase" evidence="16">
    <location>
        <begin position="5"/>
        <end position="130"/>
    </location>
</feature>
<evidence type="ECO:0000256" key="3">
    <source>
        <dbReference type="ARBA" id="ARBA00004910"/>
    </source>
</evidence>
<dbReference type="InterPro" id="IPR024072">
    <property type="entry name" value="DHFR-like_dom_sf"/>
</dbReference>
<dbReference type="EC" id="3.5.4.26" evidence="12"/>
<evidence type="ECO:0000256" key="4">
    <source>
        <dbReference type="ARBA" id="ARBA00005259"/>
    </source>
</evidence>
<dbReference type="PANTHER" id="PTHR38011">
    <property type="entry name" value="DIHYDROFOLATE REDUCTASE FAMILY PROTEIN (AFU_ORTHOLOGUE AFUA_8G06820)"/>
    <property type="match status" value="1"/>
</dbReference>
<proteinExistence type="inferred from homology"/>
<dbReference type="RefSeq" id="WP_114982570.1">
    <property type="nucleotide sequence ID" value="NZ_CP027806.1"/>
</dbReference>
<keyword evidence="12 17" id="KW-0378">Hydrolase</keyword>
<evidence type="ECO:0000256" key="13">
    <source>
        <dbReference type="PIRSR" id="PIRSR006769-1"/>
    </source>
</evidence>
<protein>
    <recommendedName>
        <fullName evidence="12">Riboflavin biosynthesis protein RibD</fullName>
    </recommendedName>
    <domain>
        <recommendedName>
            <fullName evidence="12">Diaminohydroxyphosphoribosylaminopyrimidine deaminase</fullName>
            <shortName evidence="12">DRAP deaminase</shortName>
            <ecNumber evidence="12">3.5.4.26</ecNumber>
        </recommendedName>
        <alternativeName>
            <fullName evidence="12">Riboflavin-specific deaminase</fullName>
        </alternativeName>
    </domain>
    <domain>
        <recommendedName>
            <fullName evidence="12">5-amino-6-(5-phosphoribosylamino)uracil reductase</fullName>
            <ecNumber evidence="12">1.1.1.193</ecNumber>
        </recommendedName>
        <alternativeName>
            <fullName evidence="12">HTP reductase</fullName>
        </alternativeName>
    </domain>
</protein>
<dbReference type="InterPro" id="IPR011549">
    <property type="entry name" value="RibD_C"/>
</dbReference>
<dbReference type="GO" id="GO:0008703">
    <property type="term" value="F:5-amino-6-(5-phosphoribosylamino)uracil reductase activity"/>
    <property type="evidence" value="ECO:0007669"/>
    <property type="project" value="UniProtKB-EC"/>
</dbReference>
<feature type="binding site" evidence="14">
    <location>
        <position position="214"/>
    </location>
    <ligand>
        <name>substrate</name>
    </ligand>
</feature>
<dbReference type="InterPro" id="IPR016193">
    <property type="entry name" value="Cytidine_deaminase-like"/>
</dbReference>
<comment type="cofactor">
    <cofactor evidence="12 15">
        <name>Zn(2+)</name>
        <dbReference type="ChEBI" id="CHEBI:29105"/>
    </cofactor>
    <text evidence="12 15">Binds 1 zinc ion.</text>
</comment>
<dbReference type="AlphaFoldDB" id="A0A345UFS5"/>
<dbReference type="PIRSF" id="PIRSF006769">
    <property type="entry name" value="RibD"/>
    <property type="match status" value="1"/>
</dbReference>
<feature type="binding site" evidence="14">
    <location>
        <position position="203"/>
    </location>
    <ligand>
        <name>substrate</name>
    </ligand>
</feature>
<sequence>MAFTPEDYKHMKKALRLAAKGTGFVSPNPLVGCVIVSDDGTEIGSGYHERFGKAHAEINALNAVREPDALRGATLYVTLEPCSHTGKTPPCAATLKELPLARVVIALRDPNPKVDGSGIRMLQEAGIQVDTGLLEDEARKQNEFFLHYITTGKPFITLKVAQTIDGYIAAPDGSSQWITGKQARTRVHEWRAKYDAVLIGRNTALTDNPRLTVRHVDGRQPKRVVIDGPLSLPENLNLFTDQYEDRTFVITHNEKAFREKGDPMLRMLSPQNFSGQTLLLRASNGHTDLDQAITLLGRHNIASVLVEPGSDLLRAFITQKLADKIELFIAPKLLGGGTRSFIGLDIQRIEEALKLRKVSLETVGEDILVSAYF</sequence>
<dbReference type="PROSITE" id="PS00903">
    <property type="entry name" value="CYT_DCMP_DEAMINASES_1"/>
    <property type="match status" value="1"/>
</dbReference>
<dbReference type="GO" id="GO:0008835">
    <property type="term" value="F:diaminohydroxyphosphoribosylaminopyrimidine deaminase activity"/>
    <property type="evidence" value="ECO:0007669"/>
    <property type="project" value="UniProtKB-EC"/>
</dbReference>
<keyword evidence="18" id="KW-1185">Reference proteome</keyword>
<feature type="binding site" evidence="15">
    <location>
        <position position="91"/>
    </location>
    <ligand>
        <name>Zn(2+)</name>
        <dbReference type="ChEBI" id="CHEBI:29105"/>
        <note>catalytic</note>
    </ligand>
</feature>
<dbReference type="InterPro" id="IPR002734">
    <property type="entry name" value="RibDG_C"/>
</dbReference>
<dbReference type="EC" id="1.1.1.193" evidence="12"/>
<dbReference type="PROSITE" id="PS51747">
    <property type="entry name" value="CYT_DCMP_DEAMINASES_2"/>
    <property type="match status" value="1"/>
</dbReference>
<feature type="binding site" evidence="14">
    <location>
        <position position="211"/>
    </location>
    <ligand>
        <name>substrate</name>
    </ligand>
</feature>
<feature type="binding site" evidence="14">
    <location>
        <begin position="309"/>
        <end position="315"/>
    </location>
    <ligand>
        <name>NADP(+)</name>
        <dbReference type="ChEBI" id="CHEBI:58349"/>
    </ligand>
</feature>
<dbReference type="UniPathway" id="UPA00275">
    <property type="reaction ID" value="UER00401"/>
</dbReference>
<reference evidence="17 18" key="1">
    <citation type="submission" date="2018-03" db="EMBL/GenBank/DDBJ databases">
        <title>Phenotypic and genomic properties of Cyclonatronum proteinivorum gen. nov., sp. nov., a haloalkaliphilic bacteroidete from soda lakes possessing Na+-translocating rhodopsin.</title>
        <authorList>
            <person name="Toshchakov S.V."/>
            <person name="Korzhenkov A."/>
            <person name="Samarov N.I."/>
            <person name="Kublanov I.V."/>
            <person name="Muntyan M.S."/>
            <person name="Sorokin D.Y."/>
        </authorList>
    </citation>
    <scope>NUCLEOTIDE SEQUENCE [LARGE SCALE GENOMIC DNA]</scope>
    <source>
        <strain evidence="17 18">Omega</strain>
    </source>
</reference>
<evidence type="ECO:0000256" key="14">
    <source>
        <dbReference type="PIRSR" id="PIRSR006769-2"/>
    </source>
</evidence>
<evidence type="ECO:0000256" key="15">
    <source>
        <dbReference type="PIRSR" id="PIRSR006769-3"/>
    </source>
</evidence>
<keyword evidence="10 12" id="KW-0560">Oxidoreductase</keyword>
<dbReference type="Gene3D" id="3.40.430.10">
    <property type="entry name" value="Dihydrofolate Reductase, subunit A"/>
    <property type="match status" value="1"/>
</dbReference>
<evidence type="ECO:0000256" key="5">
    <source>
        <dbReference type="ARBA" id="ARBA00007417"/>
    </source>
</evidence>
<name>A0A345UFS5_9BACT</name>
<keyword evidence="11" id="KW-0511">Multifunctional enzyme</keyword>
<dbReference type="SUPFAM" id="SSF53927">
    <property type="entry name" value="Cytidine deaminase-like"/>
    <property type="match status" value="1"/>
</dbReference>
<dbReference type="Pfam" id="PF01872">
    <property type="entry name" value="RibD_C"/>
    <property type="match status" value="1"/>
</dbReference>
<keyword evidence="7 12" id="KW-0479">Metal-binding</keyword>
<dbReference type="GO" id="GO:0009231">
    <property type="term" value="P:riboflavin biosynthetic process"/>
    <property type="evidence" value="ECO:0007669"/>
    <property type="project" value="UniProtKB-UniPathway"/>
</dbReference>
<dbReference type="InterPro" id="IPR050765">
    <property type="entry name" value="Riboflavin_Biosynth_HTPR"/>
</dbReference>
<comment type="catalytic activity">
    <reaction evidence="12">
        <text>2,5-diamino-6-hydroxy-4-(5-phosphoribosylamino)-pyrimidine + H2O + H(+) = 5-amino-6-(5-phospho-D-ribosylamino)uracil + NH4(+)</text>
        <dbReference type="Rhea" id="RHEA:21868"/>
        <dbReference type="ChEBI" id="CHEBI:15377"/>
        <dbReference type="ChEBI" id="CHEBI:15378"/>
        <dbReference type="ChEBI" id="CHEBI:28938"/>
        <dbReference type="ChEBI" id="CHEBI:58453"/>
        <dbReference type="ChEBI" id="CHEBI:58614"/>
        <dbReference type="EC" id="3.5.4.26"/>
    </reaction>
</comment>
<dbReference type="InterPro" id="IPR004794">
    <property type="entry name" value="Eubact_RibD"/>
</dbReference>
<evidence type="ECO:0000313" key="17">
    <source>
        <dbReference type="EMBL" id="AXI99326.1"/>
    </source>
</evidence>
<comment type="pathway">
    <text evidence="3 12">Cofactor biosynthesis; riboflavin biosynthesis; 5-amino-6-(D-ribitylamino)uracil from GTP: step 3/4.</text>
</comment>
<dbReference type="SUPFAM" id="SSF53597">
    <property type="entry name" value="Dihydrofolate reductase-like"/>
    <property type="match status" value="1"/>
</dbReference>
<evidence type="ECO:0000256" key="2">
    <source>
        <dbReference type="ARBA" id="ARBA00004882"/>
    </source>
</evidence>
<dbReference type="InterPro" id="IPR016192">
    <property type="entry name" value="APOBEC/CMP_deaminase_Zn-bd"/>
</dbReference>
<dbReference type="Gene3D" id="3.40.140.10">
    <property type="entry name" value="Cytidine Deaminase, domain 2"/>
    <property type="match status" value="1"/>
</dbReference>
<feature type="binding site" evidence="15">
    <location>
        <position position="55"/>
    </location>
    <ligand>
        <name>Zn(2+)</name>
        <dbReference type="ChEBI" id="CHEBI:29105"/>
        <note>catalytic</note>
    </ligand>
</feature>